<dbReference type="CDD" id="cd07997">
    <property type="entry name" value="WGR_PARP"/>
    <property type="match status" value="1"/>
</dbReference>
<dbReference type="InterPro" id="IPR036930">
    <property type="entry name" value="WGR_dom_sf"/>
</dbReference>
<dbReference type="Gene3D" id="1.20.142.10">
    <property type="entry name" value="Poly(ADP-ribose) polymerase, regulatory domain"/>
    <property type="match status" value="1"/>
</dbReference>
<feature type="compositionally biased region" description="Basic and acidic residues" evidence="16">
    <location>
        <begin position="956"/>
        <end position="975"/>
    </location>
</feature>
<dbReference type="SUPFAM" id="SSF81901">
    <property type="entry name" value="HCP-like"/>
    <property type="match status" value="1"/>
</dbReference>
<dbReference type="SUPFAM" id="SSF56399">
    <property type="entry name" value="ADP-ribosylation"/>
    <property type="match status" value="1"/>
</dbReference>
<dbReference type="FunFam" id="1.20.142.10:FF:000002">
    <property type="entry name" value="Poly [ADP-ribose] polymerase"/>
    <property type="match status" value="1"/>
</dbReference>
<evidence type="ECO:0000256" key="11">
    <source>
        <dbReference type="ARBA" id="ARBA00023125"/>
    </source>
</evidence>
<dbReference type="Pfam" id="PF08238">
    <property type="entry name" value="Sel1"/>
    <property type="match status" value="7"/>
</dbReference>
<dbReference type="GO" id="GO:1990404">
    <property type="term" value="F:NAD+-protein mono-ADP-ribosyltransferase activity"/>
    <property type="evidence" value="ECO:0007669"/>
    <property type="project" value="TreeGrafter"/>
</dbReference>
<dbReference type="EC" id="2.4.2.-" evidence="15"/>
<dbReference type="SUPFAM" id="SSF47587">
    <property type="entry name" value="Domain of poly(ADP-ribose) polymerase"/>
    <property type="match status" value="1"/>
</dbReference>
<evidence type="ECO:0000256" key="7">
    <source>
        <dbReference type="ARBA" id="ARBA00022765"/>
    </source>
</evidence>
<evidence type="ECO:0000256" key="14">
    <source>
        <dbReference type="ARBA" id="ARBA00033987"/>
    </source>
</evidence>
<proteinExistence type="inferred from homology"/>
<feature type="compositionally biased region" description="Acidic residues" evidence="16">
    <location>
        <begin position="946"/>
        <end position="955"/>
    </location>
</feature>
<keyword evidence="2 15" id="KW-0328">Glycosyltransferase</keyword>
<dbReference type="Pfam" id="PF05406">
    <property type="entry name" value="WGR"/>
    <property type="match status" value="1"/>
</dbReference>
<dbReference type="InterPro" id="IPR012317">
    <property type="entry name" value="Poly(ADP-ribose)pol_cat_dom"/>
</dbReference>
<keyword evidence="6" id="KW-0677">Repeat</keyword>
<feature type="region of interest" description="Disordered" evidence="16">
    <location>
        <begin position="156"/>
        <end position="281"/>
    </location>
</feature>
<evidence type="ECO:0000256" key="10">
    <source>
        <dbReference type="ARBA" id="ARBA00023027"/>
    </source>
</evidence>
<feature type="compositionally biased region" description="Polar residues" evidence="16">
    <location>
        <begin position="30"/>
        <end position="44"/>
    </location>
</feature>
<keyword evidence="12" id="KW-0539">Nucleus</keyword>
<protein>
    <recommendedName>
        <fullName evidence="15">Poly [ADP-ribose] polymerase</fullName>
        <shortName evidence="15">PARP</shortName>
        <ecNumber evidence="15">2.4.2.-</ecNumber>
    </recommendedName>
</protein>
<feature type="compositionally biased region" description="Basic and acidic residues" evidence="16">
    <location>
        <begin position="769"/>
        <end position="782"/>
    </location>
</feature>
<dbReference type="PROSITE" id="PS51060">
    <property type="entry name" value="PARP_ALPHA_HD"/>
    <property type="match status" value="1"/>
</dbReference>
<gene>
    <name evidence="20" type="ORF">PENSUB_5988</name>
</gene>
<feature type="compositionally biased region" description="Basic residues" evidence="16">
    <location>
        <begin position="741"/>
        <end position="750"/>
    </location>
</feature>
<evidence type="ECO:0000256" key="6">
    <source>
        <dbReference type="ARBA" id="ARBA00022737"/>
    </source>
</evidence>
<name>A0A1Q5U4J4_9EURO</name>
<dbReference type="InterPro" id="IPR008893">
    <property type="entry name" value="WGR_domain"/>
</dbReference>
<dbReference type="Pfam" id="PF02877">
    <property type="entry name" value="PARP_reg"/>
    <property type="match status" value="1"/>
</dbReference>
<evidence type="ECO:0000256" key="13">
    <source>
        <dbReference type="ARBA" id="ARBA00024347"/>
    </source>
</evidence>
<dbReference type="GO" id="GO:0070212">
    <property type="term" value="P:protein poly-ADP-ribosylation"/>
    <property type="evidence" value="ECO:0007669"/>
    <property type="project" value="TreeGrafter"/>
</dbReference>
<evidence type="ECO:0000256" key="8">
    <source>
        <dbReference type="ARBA" id="ARBA00022771"/>
    </source>
</evidence>
<feature type="domain" description="WGR" evidence="19">
    <location>
        <begin position="843"/>
        <end position="939"/>
    </location>
</feature>
<evidence type="ECO:0000259" key="17">
    <source>
        <dbReference type="PROSITE" id="PS51059"/>
    </source>
</evidence>
<feature type="region of interest" description="Disordered" evidence="16">
    <location>
        <begin position="1"/>
        <end position="73"/>
    </location>
</feature>
<dbReference type="GO" id="GO:0008270">
    <property type="term" value="F:zinc ion binding"/>
    <property type="evidence" value="ECO:0007669"/>
    <property type="project" value="UniProtKB-KW"/>
</dbReference>
<keyword evidence="8" id="KW-0863">Zinc-finger</keyword>
<dbReference type="STRING" id="1316194.A0A1Q5U4J4"/>
<evidence type="ECO:0000256" key="3">
    <source>
        <dbReference type="ARBA" id="ARBA00022679"/>
    </source>
</evidence>
<evidence type="ECO:0000256" key="16">
    <source>
        <dbReference type="SAM" id="MobiDB-lite"/>
    </source>
</evidence>
<feature type="compositionally biased region" description="Polar residues" evidence="16">
    <location>
        <begin position="173"/>
        <end position="190"/>
    </location>
</feature>
<keyword evidence="21" id="KW-1185">Reference proteome</keyword>
<dbReference type="InterPro" id="IPR004102">
    <property type="entry name" value="Poly(ADP-ribose)pol_reg_dom"/>
</dbReference>
<dbReference type="InterPro" id="IPR050800">
    <property type="entry name" value="ARTD/PARP"/>
</dbReference>
<dbReference type="EMBL" id="MNBE01000582">
    <property type="protein sequence ID" value="OKP07399.1"/>
    <property type="molecule type" value="Genomic_DNA"/>
</dbReference>
<dbReference type="GO" id="GO:0006302">
    <property type="term" value="P:double-strand break repair"/>
    <property type="evidence" value="ECO:0007669"/>
    <property type="project" value="TreeGrafter"/>
</dbReference>
<dbReference type="CDD" id="cd01437">
    <property type="entry name" value="parp_like"/>
    <property type="match status" value="1"/>
</dbReference>
<evidence type="ECO:0000256" key="2">
    <source>
        <dbReference type="ARBA" id="ARBA00022676"/>
    </source>
</evidence>
<comment type="subcellular location">
    <subcellularLocation>
        <location evidence="1">Nucleus</location>
    </subcellularLocation>
</comment>
<accession>A0A1Q5U4J4</accession>
<evidence type="ECO:0000256" key="15">
    <source>
        <dbReference type="RuleBase" id="RU362114"/>
    </source>
</evidence>
<dbReference type="FunFam" id="2.20.140.10:FF:000001">
    <property type="entry name" value="Poly [ADP-ribose] polymerase"/>
    <property type="match status" value="1"/>
</dbReference>
<evidence type="ECO:0000313" key="21">
    <source>
        <dbReference type="Proteomes" id="UP000186955"/>
    </source>
</evidence>
<dbReference type="Pfam" id="PF00644">
    <property type="entry name" value="PARP"/>
    <property type="match status" value="1"/>
</dbReference>
<evidence type="ECO:0000256" key="1">
    <source>
        <dbReference type="ARBA" id="ARBA00004123"/>
    </source>
</evidence>
<dbReference type="PANTHER" id="PTHR10459:SF60">
    <property type="entry name" value="POLY [ADP-RIBOSE] POLYMERASE 2"/>
    <property type="match status" value="1"/>
</dbReference>
<evidence type="ECO:0000256" key="4">
    <source>
        <dbReference type="ARBA" id="ARBA00022695"/>
    </source>
</evidence>
<keyword evidence="7" id="KW-0013">ADP-ribosylation</keyword>
<feature type="compositionally biased region" description="Low complexity" evidence="16">
    <location>
        <begin position="49"/>
        <end position="60"/>
    </location>
</feature>
<evidence type="ECO:0000256" key="5">
    <source>
        <dbReference type="ARBA" id="ARBA00022723"/>
    </source>
</evidence>
<dbReference type="Gene3D" id="3.90.228.10">
    <property type="match status" value="1"/>
</dbReference>
<comment type="catalytic activity">
    <reaction evidence="14">
        <text>NAD(+) + (ADP-D-ribosyl)n-acceptor = nicotinamide + (ADP-D-ribosyl)n+1-acceptor + H(+).</text>
        <dbReference type="EC" id="2.4.2.30"/>
    </reaction>
</comment>
<evidence type="ECO:0000259" key="19">
    <source>
        <dbReference type="PROSITE" id="PS51977"/>
    </source>
</evidence>
<feature type="domain" description="PARP alpha-helical" evidence="18">
    <location>
        <begin position="974"/>
        <end position="1100"/>
    </location>
</feature>
<feature type="region of interest" description="Disordered" evidence="16">
    <location>
        <begin position="728"/>
        <end position="825"/>
    </location>
</feature>
<dbReference type="GO" id="GO:0016779">
    <property type="term" value="F:nucleotidyltransferase activity"/>
    <property type="evidence" value="ECO:0007669"/>
    <property type="project" value="UniProtKB-KW"/>
</dbReference>
<dbReference type="GO" id="GO:0003677">
    <property type="term" value="F:DNA binding"/>
    <property type="evidence" value="ECO:0007669"/>
    <property type="project" value="UniProtKB-KW"/>
</dbReference>
<keyword evidence="10 15" id="KW-0520">NAD</keyword>
<dbReference type="InterPro" id="IPR011990">
    <property type="entry name" value="TPR-like_helical_dom_sf"/>
</dbReference>
<organism evidence="20 21">
    <name type="scientific">Penicillium subrubescens</name>
    <dbReference type="NCBI Taxonomy" id="1316194"/>
    <lineage>
        <taxon>Eukaryota</taxon>
        <taxon>Fungi</taxon>
        <taxon>Dikarya</taxon>
        <taxon>Ascomycota</taxon>
        <taxon>Pezizomycotina</taxon>
        <taxon>Eurotiomycetes</taxon>
        <taxon>Eurotiomycetidae</taxon>
        <taxon>Eurotiales</taxon>
        <taxon>Aspergillaceae</taxon>
        <taxon>Penicillium</taxon>
    </lineage>
</organism>
<dbReference type="InterPro" id="IPR006597">
    <property type="entry name" value="Sel1-like"/>
</dbReference>
<dbReference type="PROSITE" id="PS51059">
    <property type="entry name" value="PARP_CATALYTIC"/>
    <property type="match status" value="1"/>
</dbReference>
<keyword evidence="11" id="KW-0238">DNA-binding</keyword>
<dbReference type="SUPFAM" id="SSF142921">
    <property type="entry name" value="WGR domain-like"/>
    <property type="match status" value="1"/>
</dbReference>
<sequence>MASPVAAEHPPLPSPPSAYLRSTPPFPSPSHESTPRTIPQTQIARKQLTVVTPDSDTTPVIHDSPRSPVRIDHGANIPQASTAQIEHFSNGPVTPQLELPEFAKMSIEDAAQQRQNWNPAFPPRRDSVQALQYASQHPYGHTPASSGSWSVVENQVKEDGQDPKQSGVPGVLSPNNSSRGSLESDAQNSDGYEPLTYHHQQQQQSSSNVRQSTLGTNLGPTGSSGNLAVRRTRVSRPLSNYSSTSDVNVANHRRNLSASPYLQGRSSSRNSTASPDNRPLSVLDLLNTSYPQPGPAAPQFDNSHLQSSVGNNASLLSHKQTFEMYLANVKKTDEPAVQYEFAVFMINSMREMPAVDLEDSTSITRQRLMRESKSILQRLADRSYPFAQYYLADGYASGLFNKGKEDYERAFPNFLAASKHGHVEACYRTALCYEFGWGVRVDGGRAVQFYRQAASKNHPGAMLRMAKACLAGDMGLGKRYRDGITWMKRAAESSDSQYNSAPYELGVMHETGYGDDVFKDESYAAQLFTKSAELGHVEAAYRLGDAYEHGKLNCPRDPALSIHFYTSAAQSGTHPLAMMALCAWYLVGAEPVLEKDENEAYEWATRAAALGLAKAQYAVGYFTEMGIGCRRDPLEANVWYVKAADQGDERAKHRIAAIRAAADGANPAHAARSGGRLRKGDVKGQDQAAVKSATCKIVSISWLEEVVAYEKKVAENAYLLDAGEAADAADGDDAAADTKQNGKRTTRKAAAKAADKTADDAASQDANGDDQKPAKKAAKSDAKSAGAAKTAKKRAIKDEDKDEDDEADAKPTKKQKNSQKASSKTMSIPVDENFIYERPDFQNPQVYIAKSGMIWDATLNQTNSTANNNKFYRIQILTTADAKNFVTWTRWGRVGENGQSACLGDGTLEVAQKHFEKKFKDKSGLAWKNRLDTPRNGKYTFLERNYEEDDEEEEKENEKKAVKKEPTEERPPVESKLEKPIQDLMSFIFNQQHMNSALASMSYDAKKLPLGKLSERTLKAGFSVLKELAELLVDSSLATTRYGTSLGPAQESLSNRYFTLIPHVFGRNRPPILVNDAMIRKEVELLEALTDMDVANEILKDSKQADEIHQLDRQFQSLGMEEMTRLDPKSTEFSELSDYLNNSRGATHHLEYKVIDIFRIERKGETDRFTNSPFATLSTSNRRLLWHGSRSTNFGGILSQGLRIAPPEAPVNGYMFGKGVYLADTSSKSANYCCSYNSANQGLLLLCDAELGDPMFELADSDYLAGENAKAEGKIATLGKGISIPGGWKDAGVVNENLKGVQIPDVGVGSVKREDDDRVYLQYNEYIVYDVAQIRQRYLFYVHMK</sequence>
<dbReference type="SMART" id="SM00671">
    <property type="entry name" value="SEL1"/>
    <property type="match status" value="7"/>
</dbReference>
<dbReference type="PANTHER" id="PTHR10459">
    <property type="entry name" value="DNA LIGASE"/>
    <property type="match status" value="1"/>
</dbReference>
<evidence type="ECO:0000256" key="12">
    <source>
        <dbReference type="ARBA" id="ARBA00023242"/>
    </source>
</evidence>
<keyword evidence="4" id="KW-0548">Nucleotidyltransferase</keyword>
<keyword evidence="5" id="KW-0479">Metal-binding</keyword>
<dbReference type="Gene3D" id="2.20.140.10">
    <property type="entry name" value="WGR domain"/>
    <property type="match status" value="1"/>
</dbReference>
<dbReference type="SMART" id="SM00773">
    <property type="entry name" value="WGR"/>
    <property type="match status" value="1"/>
</dbReference>
<dbReference type="GO" id="GO:0003950">
    <property type="term" value="F:NAD+ poly-ADP-ribosyltransferase activity"/>
    <property type="evidence" value="ECO:0007669"/>
    <property type="project" value="UniProtKB-UniRule"/>
</dbReference>
<feature type="domain" description="PARP catalytic" evidence="17">
    <location>
        <begin position="1109"/>
        <end position="1345"/>
    </location>
</feature>
<feature type="compositionally biased region" description="Polar residues" evidence="16">
    <location>
        <begin position="208"/>
        <end position="226"/>
    </location>
</feature>
<comment type="similarity">
    <text evidence="13">Belongs to the ARTD/PARP family.</text>
</comment>
<feature type="region of interest" description="Disordered" evidence="16">
    <location>
        <begin position="944"/>
        <end position="975"/>
    </location>
</feature>
<evidence type="ECO:0000313" key="20">
    <source>
        <dbReference type="EMBL" id="OKP07399.1"/>
    </source>
</evidence>
<dbReference type="Gene3D" id="1.25.40.10">
    <property type="entry name" value="Tetratricopeptide repeat domain"/>
    <property type="match status" value="2"/>
</dbReference>
<keyword evidence="9" id="KW-0862">Zinc</keyword>
<dbReference type="Proteomes" id="UP000186955">
    <property type="component" value="Unassembled WGS sequence"/>
</dbReference>
<dbReference type="PROSITE" id="PS51977">
    <property type="entry name" value="WGR"/>
    <property type="match status" value="1"/>
</dbReference>
<feature type="compositionally biased region" description="Basic and acidic residues" evidence="16">
    <location>
        <begin position="63"/>
        <end position="73"/>
    </location>
</feature>
<comment type="caution">
    <text evidence="20">The sequence shown here is derived from an EMBL/GenBank/DDBJ whole genome shotgun (WGS) entry which is preliminary data.</text>
</comment>
<feature type="compositionally biased region" description="Polar residues" evidence="16">
    <location>
        <begin position="256"/>
        <end position="275"/>
    </location>
</feature>
<evidence type="ECO:0000256" key="9">
    <source>
        <dbReference type="ARBA" id="ARBA00022833"/>
    </source>
</evidence>
<reference evidence="20 21" key="1">
    <citation type="submission" date="2016-10" db="EMBL/GenBank/DDBJ databases">
        <title>Genome sequence of the ascomycete fungus Penicillium subrubescens.</title>
        <authorList>
            <person name="De Vries R.P."/>
            <person name="Peng M."/>
            <person name="Dilokpimol A."/>
            <person name="Hilden K."/>
            <person name="Makela M.R."/>
            <person name="Grigoriev I."/>
            <person name="Riley R."/>
            <person name="Granchi Z."/>
        </authorList>
    </citation>
    <scope>NUCLEOTIDE SEQUENCE [LARGE SCALE GENOMIC DNA]</scope>
    <source>
        <strain evidence="20 21">CBS 132785</strain>
    </source>
</reference>
<evidence type="ECO:0000259" key="18">
    <source>
        <dbReference type="PROSITE" id="PS51060"/>
    </source>
</evidence>
<dbReference type="GO" id="GO:0005730">
    <property type="term" value="C:nucleolus"/>
    <property type="evidence" value="ECO:0007669"/>
    <property type="project" value="TreeGrafter"/>
</dbReference>
<feature type="compositionally biased region" description="Polar residues" evidence="16">
    <location>
        <begin position="237"/>
        <end position="248"/>
    </location>
</feature>
<dbReference type="InterPro" id="IPR036616">
    <property type="entry name" value="Poly(ADP-ribose)pol_reg_dom_sf"/>
</dbReference>
<keyword evidence="3 15" id="KW-0808">Transferase</keyword>